<dbReference type="EMBL" id="JBHSML010000003">
    <property type="protein sequence ID" value="MFC5515755.1"/>
    <property type="molecule type" value="Genomic_DNA"/>
</dbReference>
<gene>
    <name evidence="2" type="ORF">ACFPP9_08235</name>
</gene>
<keyword evidence="1" id="KW-0812">Transmembrane</keyword>
<dbReference type="RefSeq" id="WP_266342016.1">
    <property type="nucleotide sequence ID" value="NZ_JAPKNH010000001.1"/>
</dbReference>
<dbReference type="Proteomes" id="UP001596150">
    <property type="component" value="Unassembled WGS sequence"/>
</dbReference>
<feature type="transmembrane region" description="Helical" evidence="1">
    <location>
        <begin position="21"/>
        <end position="42"/>
    </location>
</feature>
<evidence type="ECO:0000256" key="1">
    <source>
        <dbReference type="SAM" id="Phobius"/>
    </source>
</evidence>
<keyword evidence="3" id="KW-1185">Reference proteome</keyword>
<organism evidence="2 3">
    <name type="scientific">Kaistia terrae</name>
    <dbReference type="NCBI Taxonomy" id="537017"/>
    <lineage>
        <taxon>Bacteria</taxon>
        <taxon>Pseudomonadati</taxon>
        <taxon>Pseudomonadota</taxon>
        <taxon>Alphaproteobacteria</taxon>
        <taxon>Hyphomicrobiales</taxon>
        <taxon>Kaistiaceae</taxon>
        <taxon>Kaistia</taxon>
    </lineage>
</organism>
<evidence type="ECO:0000313" key="3">
    <source>
        <dbReference type="Proteomes" id="UP001596150"/>
    </source>
</evidence>
<proteinExistence type="predicted"/>
<keyword evidence="1" id="KW-0472">Membrane</keyword>
<name>A0ABW0PTR0_9HYPH</name>
<protein>
    <submittedName>
        <fullName evidence="2">Uncharacterized protein</fullName>
    </submittedName>
</protein>
<sequence>MPELVTKDDLRAALRVLELRLLLMLGVMVAGLVLAVVTIRALP</sequence>
<reference evidence="3" key="1">
    <citation type="journal article" date="2019" name="Int. J. Syst. Evol. Microbiol.">
        <title>The Global Catalogue of Microorganisms (GCM) 10K type strain sequencing project: providing services to taxonomists for standard genome sequencing and annotation.</title>
        <authorList>
            <consortium name="The Broad Institute Genomics Platform"/>
            <consortium name="The Broad Institute Genome Sequencing Center for Infectious Disease"/>
            <person name="Wu L."/>
            <person name="Ma J."/>
        </authorList>
    </citation>
    <scope>NUCLEOTIDE SEQUENCE [LARGE SCALE GENOMIC DNA]</scope>
    <source>
        <strain evidence="3">KACC 12633</strain>
    </source>
</reference>
<comment type="caution">
    <text evidence="2">The sequence shown here is derived from an EMBL/GenBank/DDBJ whole genome shotgun (WGS) entry which is preliminary data.</text>
</comment>
<accession>A0ABW0PTR0</accession>
<keyword evidence="1" id="KW-1133">Transmembrane helix</keyword>
<evidence type="ECO:0000313" key="2">
    <source>
        <dbReference type="EMBL" id="MFC5515755.1"/>
    </source>
</evidence>